<dbReference type="GO" id="GO:0016491">
    <property type="term" value="F:oxidoreductase activity"/>
    <property type="evidence" value="ECO:0007669"/>
    <property type="project" value="UniProtKB-KW"/>
</dbReference>
<sequence>MAGYTLSEVLGFNTKLSDVKFGPGLVGLFVGGTSGIGETTVKAFARHAISPRIYVVGRSQESYDRIANEVKALNADAKLTFLPADCSEIREVDRVCNEVIKIEEGIQAKGKGGAEVNLLMLTVGFMSVLGRNESPEGLDRKMACHYYSRLRFINNFQPLLDTASASNKPARVVSVLAAGHHESDIDFNDLGLKKNFSVSNCAKHSSVMTTLSFEELAKKNPGTAYVHTSPGIVKSGYLRSYDTWYMKPFIGALNILIKPWETGFEECGERHLFVGLSGMEKWVARKDRELFKKCEVGTNGERGSGAYTVGPNNQIVGNGAYFAKLRSEGAGKKVMEHTLGVFKEVEKLNATR</sequence>
<evidence type="ECO:0000313" key="3">
    <source>
        <dbReference type="Proteomes" id="UP000258309"/>
    </source>
</evidence>
<dbReference type="Gene3D" id="3.40.50.720">
    <property type="entry name" value="NAD(P)-binding Rossmann-like Domain"/>
    <property type="match status" value="1"/>
</dbReference>
<evidence type="ECO:0000313" key="2">
    <source>
        <dbReference type="EMBL" id="RFU28205.1"/>
    </source>
</evidence>
<dbReference type="Proteomes" id="UP000258309">
    <property type="component" value="Unassembled WGS sequence"/>
</dbReference>
<dbReference type="OrthoDB" id="2898509at2759"/>
<dbReference type="PANTHER" id="PTHR47534">
    <property type="entry name" value="YALI0E05731P"/>
    <property type="match status" value="1"/>
</dbReference>
<gene>
    <name evidence="2" type="ORF">B7463_g8134</name>
</gene>
<feature type="non-terminal residue" evidence="2">
    <location>
        <position position="1"/>
    </location>
</feature>
<dbReference type="OMA" id="APHIYLI"/>
<dbReference type="InterPro" id="IPR036291">
    <property type="entry name" value="NAD(P)-bd_dom_sf"/>
</dbReference>
<keyword evidence="3" id="KW-1185">Reference proteome</keyword>
<name>A0A3E2H497_SCYLI</name>
<organism evidence="2 3">
    <name type="scientific">Scytalidium lignicola</name>
    <name type="common">Hyphomycete</name>
    <dbReference type="NCBI Taxonomy" id="5539"/>
    <lineage>
        <taxon>Eukaryota</taxon>
        <taxon>Fungi</taxon>
        <taxon>Dikarya</taxon>
        <taxon>Ascomycota</taxon>
        <taxon>Pezizomycotina</taxon>
        <taxon>Leotiomycetes</taxon>
        <taxon>Leotiomycetes incertae sedis</taxon>
        <taxon>Scytalidium</taxon>
    </lineage>
</organism>
<feature type="non-terminal residue" evidence="2">
    <location>
        <position position="352"/>
    </location>
</feature>
<dbReference type="AlphaFoldDB" id="A0A3E2H497"/>
<proteinExistence type="predicted"/>
<dbReference type="SUPFAM" id="SSF51735">
    <property type="entry name" value="NAD(P)-binding Rossmann-fold domains"/>
    <property type="match status" value="1"/>
</dbReference>
<accession>A0A3E2H497</accession>
<dbReference type="STRING" id="5539.A0A3E2H497"/>
<keyword evidence="1" id="KW-0560">Oxidoreductase</keyword>
<evidence type="ECO:0000256" key="1">
    <source>
        <dbReference type="ARBA" id="ARBA00023002"/>
    </source>
</evidence>
<protein>
    <recommendedName>
        <fullName evidence="4">NAD(P)-binding protein</fullName>
    </recommendedName>
</protein>
<reference evidence="2 3" key="1">
    <citation type="submission" date="2018-05" db="EMBL/GenBank/DDBJ databases">
        <title>Draft genome sequence of Scytalidium lignicola DSM 105466, a ubiquitous saprotrophic fungus.</title>
        <authorList>
            <person name="Buettner E."/>
            <person name="Gebauer A.M."/>
            <person name="Hofrichter M."/>
            <person name="Liers C."/>
            <person name="Kellner H."/>
        </authorList>
    </citation>
    <scope>NUCLEOTIDE SEQUENCE [LARGE SCALE GENOMIC DNA]</scope>
    <source>
        <strain evidence="2 3">DSM 105466</strain>
    </source>
</reference>
<dbReference type="EMBL" id="NCSJ02000172">
    <property type="protein sequence ID" value="RFU28205.1"/>
    <property type="molecule type" value="Genomic_DNA"/>
</dbReference>
<comment type="caution">
    <text evidence="2">The sequence shown here is derived from an EMBL/GenBank/DDBJ whole genome shotgun (WGS) entry which is preliminary data.</text>
</comment>
<dbReference type="PANTHER" id="PTHR47534:SF3">
    <property type="entry name" value="ALCOHOL DEHYDROGENASE-LIKE C-TERMINAL DOMAIN-CONTAINING PROTEIN"/>
    <property type="match status" value="1"/>
</dbReference>
<dbReference type="InterPro" id="IPR052228">
    <property type="entry name" value="Sec_Metab_Biosynth_Oxidored"/>
</dbReference>
<evidence type="ECO:0008006" key="4">
    <source>
        <dbReference type="Google" id="ProtNLM"/>
    </source>
</evidence>